<dbReference type="Pfam" id="PF01841">
    <property type="entry name" value="Transglut_core"/>
    <property type="match status" value="1"/>
</dbReference>
<keyword evidence="1" id="KW-0732">Signal</keyword>
<sequence length="437" mass="51180">MRLPCLILLSLFAVGSFTANAYSWEEDLHRRLLLDFDKTRSEVKTYIQRFIPDVTDEQIDVWEKSHALESMVIDGQKRYFHHAAPNLFRIDKNCIRIKAEKEGLPQEGYEEKDKTNVPLIIQNADKATRMAEPKRIRITYTLTVKPDAVPEGELIRCWLPFPRTDIARQTDVKLLSTSEQQYQRSPQEHAHSTLYMEKRAKAGVPTIFSETFEYSTYGYWAGLTPEQIKPYDIHSQLYKQYTSERDRHMVFTPVLRHLADSLTRGENNPLLKARRIFAYIDANYPWASAREYSTIENIPEYVVLNKHGDCGQVTLLFATLCRISGIPSHFQSGFMLHPDNENLHDWCEIYFEGVGWVPVDMSFGIPSYARNEQEKWFFLGGIDSWRMVVNQDFGMPLYPAKTYPRSETIDFQRGEVEWRGGNLYFDQWSWNLERRDI</sequence>
<dbReference type="AlphaFoldDB" id="A0AB33IXE0"/>
<evidence type="ECO:0000259" key="2">
    <source>
        <dbReference type="SMART" id="SM00460"/>
    </source>
</evidence>
<dbReference type="SUPFAM" id="SSF54001">
    <property type="entry name" value="Cysteine proteinases"/>
    <property type="match status" value="1"/>
</dbReference>
<proteinExistence type="predicted"/>
<evidence type="ECO:0000313" key="3">
    <source>
        <dbReference type="EMBL" id="BFO72680.1"/>
    </source>
</evidence>
<evidence type="ECO:0000256" key="1">
    <source>
        <dbReference type="SAM" id="SignalP"/>
    </source>
</evidence>
<feature type="chain" id="PRO_5044301056" evidence="1">
    <location>
        <begin position="22"/>
        <end position="437"/>
    </location>
</feature>
<dbReference type="EMBL" id="AP035786">
    <property type="protein sequence ID" value="BFO72680.1"/>
    <property type="molecule type" value="Genomic_DNA"/>
</dbReference>
<name>A0AB33IXE0_9BACT</name>
<reference evidence="3" key="1">
    <citation type="submission" date="2024-07" db="EMBL/GenBank/DDBJ databases">
        <title>Complete genome sequence of Prevotella sp. YM-2024 GTC17254.</title>
        <authorList>
            <person name="Hayashi M."/>
            <person name="Muto Y."/>
            <person name="Tanaka K."/>
            <person name="Niwa H."/>
        </authorList>
    </citation>
    <scope>NUCLEOTIDE SEQUENCE</scope>
    <source>
        <strain evidence="3">GTC17254</strain>
    </source>
</reference>
<dbReference type="InterPro" id="IPR038765">
    <property type="entry name" value="Papain-like_cys_pep_sf"/>
</dbReference>
<gene>
    <name evidence="3" type="ORF">GTC17254_02770</name>
</gene>
<feature type="signal peptide" evidence="1">
    <location>
        <begin position="1"/>
        <end position="21"/>
    </location>
</feature>
<accession>A0AB33IXE0</accession>
<dbReference type="PANTHER" id="PTHR38339">
    <property type="entry name" value="TRANSGLUTAMINASE DOMAIN PROTEIN"/>
    <property type="match status" value="1"/>
</dbReference>
<dbReference type="SMART" id="SM00460">
    <property type="entry name" value="TGc"/>
    <property type="match status" value="1"/>
</dbReference>
<protein>
    <submittedName>
        <fullName evidence="3">Transglutaminase domain-containing protein</fullName>
    </submittedName>
</protein>
<dbReference type="InterPro" id="IPR002931">
    <property type="entry name" value="Transglutaminase-like"/>
</dbReference>
<organism evidence="3">
    <name type="scientific">Prevotella sp. GTC17254</name>
    <dbReference type="NCBI Taxonomy" id="3236794"/>
    <lineage>
        <taxon>Bacteria</taxon>
        <taxon>Pseudomonadati</taxon>
        <taxon>Bacteroidota</taxon>
        <taxon>Bacteroidia</taxon>
        <taxon>Bacteroidales</taxon>
        <taxon>Prevotellaceae</taxon>
        <taxon>Prevotella</taxon>
    </lineage>
</organism>
<dbReference type="Gene3D" id="3.10.620.30">
    <property type="match status" value="1"/>
</dbReference>
<feature type="domain" description="Transglutaminase-like" evidence="2">
    <location>
        <begin position="302"/>
        <end position="363"/>
    </location>
</feature>
<dbReference type="PANTHER" id="PTHR38339:SF1">
    <property type="entry name" value="TRANSGLUTAMINASE-LIKE DOMAIN-CONTAINING PROTEIN"/>
    <property type="match status" value="1"/>
</dbReference>